<dbReference type="InterPro" id="IPR000182">
    <property type="entry name" value="GNAT_dom"/>
</dbReference>
<evidence type="ECO:0000256" key="2">
    <source>
        <dbReference type="ARBA" id="ARBA00037926"/>
    </source>
</evidence>
<comment type="catalytic activity">
    <reaction evidence="5">
        <text>dopamine + (9Z)-octadecenoyl-CoA = N-(9Z-octadecanoyl)-dopamine + CoA + H(+)</text>
        <dbReference type="Rhea" id="RHEA:51380"/>
        <dbReference type="ChEBI" id="CHEBI:15378"/>
        <dbReference type="ChEBI" id="CHEBI:31883"/>
        <dbReference type="ChEBI" id="CHEBI:57287"/>
        <dbReference type="ChEBI" id="CHEBI:57387"/>
        <dbReference type="ChEBI" id="CHEBI:59905"/>
    </reaction>
    <physiologicalReaction direction="left-to-right" evidence="5">
        <dbReference type="Rhea" id="RHEA:51381"/>
    </physiologicalReaction>
</comment>
<comment type="similarity">
    <text evidence="3">Belongs to the acetyltransferase family. AANAT subfamily.</text>
</comment>
<keyword evidence="15" id="KW-1185">Reference proteome</keyword>
<comment type="pathway">
    <text evidence="2">Aromatic compound metabolism; melatonin biosynthesis; melatonin from serotonin: step 1/2.</text>
</comment>
<dbReference type="AlphaFoldDB" id="A0A8S1EDV3"/>
<name>A0A8S1EDV3_9PELO</name>
<accession>A0A8S1EDV3</accession>
<comment type="catalytic activity">
    <reaction evidence="9">
        <text>serotonin + (9Z)-octadecenoyl-CoA = N-(9Z-octadecenoyl)-serotonin + CoA + H(+)</text>
        <dbReference type="Rhea" id="RHEA:51392"/>
        <dbReference type="ChEBI" id="CHEBI:15378"/>
        <dbReference type="ChEBI" id="CHEBI:57287"/>
        <dbReference type="ChEBI" id="CHEBI:57387"/>
        <dbReference type="ChEBI" id="CHEBI:134064"/>
        <dbReference type="ChEBI" id="CHEBI:350546"/>
    </reaction>
    <physiologicalReaction direction="left-to-right" evidence="9">
        <dbReference type="Rhea" id="RHEA:51393"/>
    </physiologicalReaction>
</comment>
<dbReference type="GO" id="GO:0004059">
    <property type="term" value="F:aralkylamine N-acetyltransferase activity"/>
    <property type="evidence" value="ECO:0007669"/>
    <property type="project" value="UniProtKB-EC"/>
</dbReference>
<comment type="caution">
    <text evidence="14">The sequence shown here is derived from an EMBL/GenBank/DDBJ whole genome shotgun (WGS) entry which is preliminary data.</text>
</comment>
<dbReference type="Pfam" id="PF13673">
    <property type="entry name" value="Acetyltransf_10"/>
    <property type="match status" value="1"/>
</dbReference>
<evidence type="ECO:0000256" key="11">
    <source>
        <dbReference type="ARBA" id="ARBA00052335"/>
    </source>
</evidence>
<comment type="catalytic activity">
    <reaction evidence="11">
        <text>dopamine + hexadecanoyl-CoA = N-hexadecanoyl-dopamine + CoA + H(+)</text>
        <dbReference type="Rhea" id="RHEA:51376"/>
        <dbReference type="ChEBI" id="CHEBI:15378"/>
        <dbReference type="ChEBI" id="CHEBI:57287"/>
        <dbReference type="ChEBI" id="CHEBI:57379"/>
        <dbReference type="ChEBI" id="CHEBI:59905"/>
        <dbReference type="ChEBI" id="CHEBI:134058"/>
    </reaction>
    <physiologicalReaction direction="left-to-right" evidence="11">
        <dbReference type="Rhea" id="RHEA:51377"/>
    </physiologicalReaction>
</comment>
<dbReference type="FunFam" id="3.40.630.30:FF:000046">
    <property type="entry name" value="Dopamine N-acetyltransferase"/>
    <property type="match status" value="1"/>
</dbReference>
<dbReference type="OrthoDB" id="5799199at2759"/>
<organism evidence="14 15">
    <name type="scientific">Caenorhabditis bovis</name>
    <dbReference type="NCBI Taxonomy" id="2654633"/>
    <lineage>
        <taxon>Eukaryota</taxon>
        <taxon>Metazoa</taxon>
        <taxon>Ecdysozoa</taxon>
        <taxon>Nematoda</taxon>
        <taxon>Chromadorea</taxon>
        <taxon>Rhabditida</taxon>
        <taxon>Rhabditina</taxon>
        <taxon>Rhabditomorpha</taxon>
        <taxon>Rhabditoidea</taxon>
        <taxon>Rhabditidae</taxon>
        <taxon>Peloderinae</taxon>
        <taxon>Caenorhabditis</taxon>
    </lineage>
</organism>
<dbReference type="SUPFAM" id="SSF55729">
    <property type="entry name" value="Acyl-CoA N-acyltransferases (Nat)"/>
    <property type="match status" value="1"/>
</dbReference>
<evidence type="ECO:0000256" key="10">
    <source>
        <dbReference type="ARBA" id="ARBA00052178"/>
    </source>
</evidence>
<comment type="catalytic activity">
    <reaction evidence="6">
        <text>serotonin + octadecanoyl-CoA = N-octadecanoyl-serotonin + CoA + H(+)</text>
        <dbReference type="Rhea" id="RHEA:51400"/>
        <dbReference type="ChEBI" id="CHEBI:15378"/>
        <dbReference type="ChEBI" id="CHEBI:57287"/>
        <dbReference type="ChEBI" id="CHEBI:57394"/>
        <dbReference type="ChEBI" id="CHEBI:134065"/>
        <dbReference type="ChEBI" id="CHEBI:350546"/>
    </reaction>
    <physiologicalReaction direction="left-to-right" evidence="6">
        <dbReference type="Rhea" id="RHEA:51401"/>
    </physiologicalReaction>
</comment>
<dbReference type="PANTHER" id="PTHR20905">
    <property type="entry name" value="N-ACETYLTRANSFERASE-RELATED"/>
    <property type="match status" value="1"/>
</dbReference>
<feature type="domain" description="N-acetyltransferase" evidence="13">
    <location>
        <begin position="139"/>
        <end position="195"/>
    </location>
</feature>
<dbReference type="Proteomes" id="UP000494206">
    <property type="component" value="Unassembled WGS sequence"/>
</dbReference>
<dbReference type="EMBL" id="CADEPM010000001">
    <property type="protein sequence ID" value="CAB3398904.1"/>
    <property type="molecule type" value="Genomic_DNA"/>
</dbReference>
<dbReference type="InterPro" id="IPR016181">
    <property type="entry name" value="Acyl_CoA_acyltransferase"/>
</dbReference>
<comment type="catalytic activity">
    <reaction evidence="12">
        <text>serotonin + acetyl-CoA = N-acetylserotonin + CoA + H(+)</text>
        <dbReference type="Rhea" id="RHEA:25217"/>
        <dbReference type="ChEBI" id="CHEBI:15378"/>
        <dbReference type="ChEBI" id="CHEBI:17697"/>
        <dbReference type="ChEBI" id="CHEBI:57287"/>
        <dbReference type="ChEBI" id="CHEBI:57288"/>
        <dbReference type="ChEBI" id="CHEBI:350546"/>
        <dbReference type="EC" id="2.3.1.87"/>
    </reaction>
    <physiologicalReaction direction="left-to-right" evidence="12">
        <dbReference type="Rhea" id="RHEA:25218"/>
    </physiologicalReaction>
</comment>
<evidence type="ECO:0000256" key="6">
    <source>
        <dbReference type="ARBA" id="ARBA00050849"/>
    </source>
</evidence>
<comment type="catalytic activity">
    <reaction evidence="10">
        <text>serotonin + hexadecanoyl-CoA = N-hexadecanoyl-serotonin + CoA + H(+)</text>
        <dbReference type="Rhea" id="RHEA:51384"/>
        <dbReference type="ChEBI" id="CHEBI:15378"/>
        <dbReference type="ChEBI" id="CHEBI:57287"/>
        <dbReference type="ChEBI" id="CHEBI:57379"/>
        <dbReference type="ChEBI" id="CHEBI:134059"/>
        <dbReference type="ChEBI" id="CHEBI:350546"/>
    </reaction>
    <physiologicalReaction direction="left-to-right" evidence="10">
        <dbReference type="Rhea" id="RHEA:51385"/>
    </physiologicalReaction>
</comment>
<gene>
    <name evidence="14" type="ORF">CBOVIS_LOCUS2129</name>
</gene>
<dbReference type="PANTHER" id="PTHR20905:SF1">
    <property type="entry name" value="AT07410P-RELATED"/>
    <property type="match status" value="1"/>
</dbReference>
<evidence type="ECO:0000256" key="4">
    <source>
        <dbReference type="ARBA" id="ARBA00039114"/>
    </source>
</evidence>
<evidence type="ECO:0000256" key="7">
    <source>
        <dbReference type="ARBA" id="ARBA00051284"/>
    </source>
</evidence>
<evidence type="ECO:0000256" key="8">
    <source>
        <dbReference type="ARBA" id="ARBA00051711"/>
    </source>
</evidence>
<keyword evidence="1" id="KW-0808">Transferase</keyword>
<evidence type="ECO:0000256" key="12">
    <source>
        <dbReference type="ARBA" id="ARBA00052491"/>
    </source>
</evidence>
<evidence type="ECO:0000256" key="9">
    <source>
        <dbReference type="ARBA" id="ARBA00051823"/>
    </source>
</evidence>
<comment type="catalytic activity">
    <reaction evidence="8">
        <text>dopamine + acetyl-CoA = N-acetyldopamine + CoA + H(+)</text>
        <dbReference type="Rhea" id="RHEA:51388"/>
        <dbReference type="ChEBI" id="CHEBI:15378"/>
        <dbReference type="ChEBI" id="CHEBI:57287"/>
        <dbReference type="ChEBI" id="CHEBI:57288"/>
        <dbReference type="ChEBI" id="CHEBI:59905"/>
        <dbReference type="ChEBI" id="CHEBI:125678"/>
    </reaction>
    <physiologicalReaction direction="left-to-right" evidence="8">
        <dbReference type="Rhea" id="RHEA:51389"/>
    </physiologicalReaction>
</comment>
<comment type="catalytic activity">
    <reaction evidence="7">
        <text>serotonin + (5Z,8Z,11Z,14Z)-eicosatetraenoyl-CoA = N-[(5Z,8Z,11Z,14Z)-eicosatetraenoyl]-serotonin + CoA + H(+)</text>
        <dbReference type="Rhea" id="RHEA:51396"/>
        <dbReference type="ChEBI" id="CHEBI:15378"/>
        <dbReference type="ChEBI" id="CHEBI:57287"/>
        <dbReference type="ChEBI" id="CHEBI:57368"/>
        <dbReference type="ChEBI" id="CHEBI:132255"/>
        <dbReference type="ChEBI" id="CHEBI:350546"/>
    </reaction>
    <physiologicalReaction direction="left-to-right" evidence="7">
        <dbReference type="Rhea" id="RHEA:51397"/>
    </physiologicalReaction>
</comment>
<dbReference type="EC" id="2.3.1.87" evidence="4"/>
<evidence type="ECO:0000259" key="13">
    <source>
        <dbReference type="Pfam" id="PF13673"/>
    </source>
</evidence>
<dbReference type="Gene3D" id="3.40.630.30">
    <property type="match status" value="1"/>
</dbReference>
<evidence type="ECO:0000256" key="3">
    <source>
        <dbReference type="ARBA" id="ARBA00038182"/>
    </source>
</evidence>
<sequence length="243" mass="27359">MENFEFKIGLKEHQEVVHQFLLNHFRVSEPITVSLDCQEADVEKFFADLASGGLNNEKYSILVFHNEKLVAVCLNSVKISEKWKPEFQEQIYFNPHFDYAKEIASGPYTEPKANRLVSFVNALEYYLELLADYPMKILKIDVLCVSKEYQGQGLAKKLVVDSLAKAVENDCDFVATVATARASQSIFAKSGLVTLQEMPFSCFRENGVPVFQNLPDDGVSGKLMGISLSGEKAKINEDDEDLR</sequence>
<evidence type="ECO:0000256" key="1">
    <source>
        <dbReference type="ARBA" id="ARBA00022679"/>
    </source>
</evidence>
<evidence type="ECO:0000313" key="14">
    <source>
        <dbReference type="EMBL" id="CAB3398904.1"/>
    </source>
</evidence>
<reference evidence="14 15" key="1">
    <citation type="submission" date="2020-04" db="EMBL/GenBank/DDBJ databases">
        <authorList>
            <person name="Laetsch R D."/>
            <person name="Stevens L."/>
            <person name="Kumar S."/>
            <person name="Blaxter L. M."/>
        </authorList>
    </citation>
    <scope>NUCLEOTIDE SEQUENCE [LARGE SCALE GENOMIC DNA]</scope>
</reference>
<dbReference type="CDD" id="cd04301">
    <property type="entry name" value="NAT_SF"/>
    <property type="match status" value="1"/>
</dbReference>
<proteinExistence type="inferred from homology"/>
<evidence type="ECO:0000256" key="5">
    <source>
        <dbReference type="ARBA" id="ARBA00050189"/>
    </source>
</evidence>
<protein>
    <recommendedName>
        <fullName evidence="4">aralkylamine N-acetyltransferase</fullName>
        <ecNumber evidence="4">2.3.1.87</ecNumber>
    </recommendedName>
</protein>
<evidence type="ECO:0000313" key="15">
    <source>
        <dbReference type="Proteomes" id="UP000494206"/>
    </source>
</evidence>